<dbReference type="EMBL" id="WTXG01000023">
    <property type="protein sequence ID" value="KAI0299363.1"/>
    <property type="molecule type" value="Genomic_DNA"/>
</dbReference>
<feature type="region of interest" description="Disordered" evidence="1">
    <location>
        <begin position="117"/>
        <end position="161"/>
    </location>
</feature>
<name>A0AAD4QMT6_9AGAM</name>
<sequence length="214" mass="22992">MRRRKHPVGLGKYEEHLNGSKEGLIPELGDKANFETHDVIITRPDGSKISPLSPTRGNSPPPPPFVRGALGTNPPPLPMPTFALPPVPASPLAMPYAKLLSPTVNLAQQNLVQNRVSAASETMSMSTTTSDISERRSASDSEGMGRHLSHRRMRSAPGSVVWSARSSGATGKFMSGTSGEEGYWESVDVCGSESVSRMAYRSSRGRSVGMSVMW</sequence>
<evidence type="ECO:0000313" key="3">
    <source>
        <dbReference type="Proteomes" id="UP001203297"/>
    </source>
</evidence>
<evidence type="ECO:0000313" key="2">
    <source>
        <dbReference type="EMBL" id="KAI0299363.1"/>
    </source>
</evidence>
<keyword evidence="3" id="KW-1185">Reference proteome</keyword>
<protein>
    <submittedName>
        <fullName evidence="2">Uncharacterized protein</fullName>
    </submittedName>
</protein>
<evidence type="ECO:0000256" key="1">
    <source>
        <dbReference type="SAM" id="MobiDB-lite"/>
    </source>
</evidence>
<dbReference type="Proteomes" id="UP001203297">
    <property type="component" value="Unassembled WGS sequence"/>
</dbReference>
<organism evidence="2 3">
    <name type="scientific">Multifurca ochricompacta</name>
    <dbReference type="NCBI Taxonomy" id="376703"/>
    <lineage>
        <taxon>Eukaryota</taxon>
        <taxon>Fungi</taxon>
        <taxon>Dikarya</taxon>
        <taxon>Basidiomycota</taxon>
        <taxon>Agaricomycotina</taxon>
        <taxon>Agaricomycetes</taxon>
        <taxon>Russulales</taxon>
        <taxon>Russulaceae</taxon>
        <taxon>Multifurca</taxon>
    </lineage>
</organism>
<accession>A0AAD4QMT6</accession>
<feature type="compositionally biased region" description="Basic and acidic residues" evidence="1">
    <location>
        <begin position="132"/>
        <end position="145"/>
    </location>
</feature>
<feature type="compositionally biased region" description="Low complexity" evidence="1">
    <location>
        <begin position="117"/>
        <end position="130"/>
    </location>
</feature>
<reference evidence="2" key="1">
    <citation type="journal article" date="2022" name="New Phytol.">
        <title>Evolutionary transition to the ectomycorrhizal habit in the genomes of a hyperdiverse lineage of mushroom-forming fungi.</title>
        <authorList>
            <person name="Looney B."/>
            <person name="Miyauchi S."/>
            <person name="Morin E."/>
            <person name="Drula E."/>
            <person name="Courty P.E."/>
            <person name="Kohler A."/>
            <person name="Kuo A."/>
            <person name="LaButti K."/>
            <person name="Pangilinan J."/>
            <person name="Lipzen A."/>
            <person name="Riley R."/>
            <person name="Andreopoulos W."/>
            <person name="He G."/>
            <person name="Johnson J."/>
            <person name="Nolan M."/>
            <person name="Tritt A."/>
            <person name="Barry K.W."/>
            <person name="Grigoriev I.V."/>
            <person name="Nagy L.G."/>
            <person name="Hibbett D."/>
            <person name="Henrissat B."/>
            <person name="Matheny P.B."/>
            <person name="Labbe J."/>
            <person name="Martin F.M."/>
        </authorList>
    </citation>
    <scope>NUCLEOTIDE SEQUENCE</scope>
    <source>
        <strain evidence="2">BPL690</strain>
    </source>
</reference>
<proteinExistence type="predicted"/>
<gene>
    <name evidence="2" type="ORF">B0F90DRAFT_612808</name>
</gene>
<comment type="caution">
    <text evidence="2">The sequence shown here is derived from an EMBL/GenBank/DDBJ whole genome shotgun (WGS) entry which is preliminary data.</text>
</comment>
<dbReference type="AlphaFoldDB" id="A0AAD4QMT6"/>